<gene>
    <name evidence="1" type="ORF">EDC14_102628</name>
</gene>
<evidence type="ECO:0000313" key="2">
    <source>
        <dbReference type="Proteomes" id="UP000295008"/>
    </source>
</evidence>
<proteinExistence type="predicted"/>
<protein>
    <submittedName>
        <fullName evidence="1">Uncharacterized protein</fullName>
    </submittedName>
</protein>
<dbReference type="RefSeq" id="WP_132015772.1">
    <property type="nucleotide sequence ID" value="NZ_SLUN01000026.1"/>
</dbReference>
<name>A0A4R1R9D3_HYDET</name>
<dbReference type="AlphaFoldDB" id="A0A4R1R9D3"/>
<reference evidence="1 2" key="1">
    <citation type="submission" date="2019-03" db="EMBL/GenBank/DDBJ databases">
        <title>Genomic Encyclopedia of Type Strains, Phase IV (KMG-IV): sequencing the most valuable type-strain genomes for metagenomic binning, comparative biology and taxonomic classification.</title>
        <authorList>
            <person name="Goeker M."/>
        </authorList>
    </citation>
    <scope>NUCLEOTIDE SEQUENCE [LARGE SCALE GENOMIC DNA]</scope>
    <source>
        <strain evidence="1 2">LX-B</strain>
    </source>
</reference>
<dbReference type="EMBL" id="SLUN01000026">
    <property type="protein sequence ID" value="TCL62285.1"/>
    <property type="molecule type" value="Genomic_DNA"/>
</dbReference>
<organism evidence="1 2">
    <name type="scientific">Hydrogenispora ethanolica</name>
    <dbReference type="NCBI Taxonomy" id="1082276"/>
    <lineage>
        <taxon>Bacteria</taxon>
        <taxon>Bacillati</taxon>
        <taxon>Bacillota</taxon>
        <taxon>Hydrogenispora</taxon>
    </lineage>
</organism>
<dbReference type="Proteomes" id="UP000295008">
    <property type="component" value="Unassembled WGS sequence"/>
</dbReference>
<sequence length="75" mass="8031">MNREVLYIGRVAKLTKPASGRPSENTNARCAKDPAHAVAVQEAAPTAGLNERTVCLAEDNESYVVGKSLRPLKVP</sequence>
<keyword evidence="2" id="KW-1185">Reference proteome</keyword>
<accession>A0A4R1R9D3</accession>
<comment type="caution">
    <text evidence="1">The sequence shown here is derived from an EMBL/GenBank/DDBJ whole genome shotgun (WGS) entry which is preliminary data.</text>
</comment>
<evidence type="ECO:0000313" key="1">
    <source>
        <dbReference type="EMBL" id="TCL62285.1"/>
    </source>
</evidence>